<dbReference type="HAMAP" id="MF_01385">
    <property type="entry name" value="UreF"/>
    <property type="match status" value="1"/>
</dbReference>
<dbReference type="PIRSF" id="PIRSF009467">
    <property type="entry name" value="Ureas_acces_UreF"/>
    <property type="match status" value="1"/>
</dbReference>
<dbReference type="eggNOG" id="COG0830">
    <property type="taxonomic scope" value="Bacteria"/>
</dbReference>
<dbReference type="Pfam" id="PF01730">
    <property type="entry name" value="UreF"/>
    <property type="match status" value="1"/>
</dbReference>
<comment type="similarity">
    <text evidence="3">Belongs to the UreF family.</text>
</comment>
<evidence type="ECO:0000256" key="1">
    <source>
        <dbReference type="ARBA" id="ARBA00022988"/>
    </source>
</evidence>
<keyword evidence="2 3" id="KW-0143">Chaperone</keyword>
<comment type="caution">
    <text evidence="4">The sequence shown here is derived from an EMBL/GenBank/DDBJ whole genome shotgun (WGS) entry which is preliminary data.</text>
</comment>
<protein>
    <recommendedName>
        <fullName evidence="3">Urease accessory protein UreF</fullName>
    </recommendedName>
</protein>
<dbReference type="GO" id="GO:0005737">
    <property type="term" value="C:cytoplasm"/>
    <property type="evidence" value="ECO:0007669"/>
    <property type="project" value="UniProtKB-SubCell"/>
</dbReference>
<evidence type="ECO:0000256" key="2">
    <source>
        <dbReference type="ARBA" id="ARBA00023186"/>
    </source>
</evidence>
<gene>
    <name evidence="3" type="primary">ureF</name>
    <name evidence="4" type="ORF">FC83_GL001709</name>
</gene>
<comment type="subunit">
    <text evidence="3">UreD, UreF and UreG form a complex that acts as a GTP-hydrolysis-dependent molecular chaperone, activating the urease apoprotein by helping to assemble the nickel containing metallocenter of UreC. The UreE protein probably delivers the nickel.</text>
</comment>
<dbReference type="Gene3D" id="1.10.4190.10">
    <property type="entry name" value="Urease accessory protein UreF"/>
    <property type="match status" value="1"/>
</dbReference>
<sequence>MLHQLVDTQFPTGAFSQSFGFEYLTFSGAVTDPASFQNWLADYLTEQLTYCEGLVIREVHQAPAPALAQVIQTWSAALYAQMLPKEMRYGNIQMGKQFSKLINQLLVDPQLQQYQTLVQEKVILPHSAIVFCLACRALQLTCTETLTNYYYMTLYNLTQNAVRGIPIGQTKGQQLIVALHPVITQAVAQTLALSVDEFGRTAPGLEIAQMKHQFLYSRSFMS</sequence>
<keyword evidence="5" id="KW-1185">Reference proteome</keyword>
<keyword evidence="1 3" id="KW-0996">Nickel insertion</keyword>
<dbReference type="InterPro" id="IPR002639">
    <property type="entry name" value="UreF"/>
</dbReference>
<keyword evidence="3" id="KW-0963">Cytoplasm</keyword>
<evidence type="ECO:0000313" key="5">
    <source>
        <dbReference type="Proteomes" id="UP000051236"/>
    </source>
</evidence>
<name>A0A0R1XK80_9LACO</name>
<reference evidence="4 5" key="1">
    <citation type="journal article" date="2015" name="Genome Announc.">
        <title>Expanding the biotechnology potential of lactobacilli through comparative genomics of 213 strains and associated genera.</title>
        <authorList>
            <person name="Sun Z."/>
            <person name="Harris H.M."/>
            <person name="McCann A."/>
            <person name="Guo C."/>
            <person name="Argimon S."/>
            <person name="Zhang W."/>
            <person name="Yang X."/>
            <person name="Jeffery I.B."/>
            <person name="Cooney J.C."/>
            <person name="Kagawa T.F."/>
            <person name="Liu W."/>
            <person name="Song Y."/>
            <person name="Salvetti E."/>
            <person name="Wrobel A."/>
            <person name="Rasinkangas P."/>
            <person name="Parkhill J."/>
            <person name="Rea M.C."/>
            <person name="O'Sullivan O."/>
            <person name="Ritari J."/>
            <person name="Douillard F.P."/>
            <person name="Paul Ross R."/>
            <person name="Yang R."/>
            <person name="Briner A.E."/>
            <person name="Felis G.E."/>
            <person name="de Vos W.M."/>
            <person name="Barrangou R."/>
            <person name="Klaenhammer T.R."/>
            <person name="Caufield P.W."/>
            <person name="Cui Y."/>
            <person name="Zhang H."/>
            <person name="O'Toole P.W."/>
        </authorList>
    </citation>
    <scope>NUCLEOTIDE SEQUENCE [LARGE SCALE GENOMIC DNA]</scope>
    <source>
        <strain evidence="4 5">DSM 18527</strain>
    </source>
</reference>
<dbReference type="InterPro" id="IPR038277">
    <property type="entry name" value="UreF_sf"/>
</dbReference>
<dbReference type="PANTHER" id="PTHR33620:SF1">
    <property type="entry name" value="UREASE ACCESSORY PROTEIN F"/>
    <property type="match status" value="1"/>
</dbReference>
<dbReference type="PANTHER" id="PTHR33620">
    <property type="entry name" value="UREASE ACCESSORY PROTEIN F"/>
    <property type="match status" value="1"/>
</dbReference>
<comment type="subcellular location">
    <subcellularLocation>
        <location evidence="3">Cytoplasm</location>
    </subcellularLocation>
</comment>
<comment type="function">
    <text evidence="3">Required for maturation of urease via the functional incorporation of the urease nickel metallocenter.</text>
</comment>
<dbReference type="STRING" id="1423734.FC83_GL001709"/>
<dbReference type="EMBL" id="AZGA01000088">
    <property type="protein sequence ID" value="KRM30574.1"/>
    <property type="molecule type" value="Genomic_DNA"/>
</dbReference>
<evidence type="ECO:0000313" key="4">
    <source>
        <dbReference type="EMBL" id="KRM30574.1"/>
    </source>
</evidence>
<dbReference type="Proteomes" id="UP000051236">
    <property type="component" value="Unassembled WGS sequence"/>
</dbReference>
<dbReference type="GO" id="GO:0016151">
    <property type="term" value="F:nickel cation binding"/>
    <property type="evidence" value="ECO:0007669"/>
    <property type="project" value="UniProtKB-UniRule"/>
</dbReference>
<organism evidence="4 5">
    <name type="scientific">Agrilactobacillus composti DSM 18527 = JCM 14202</name>
    <dbReference type="NCBI Taxonomy" id="1423734"/>
    <lineage>
        <taxon>Bacteria</taxon>
        <taxon>Bacillati</taxon>
        <taxon>Bacillota</taxon>
        <taxon>Bacilli</taxon>
        <taxon>Lactobacillales</taxon>
        <taxon>Lactobacillaceae</taxon>
        <taxon>Agrilactobacillus</taxon>
    </lineage>
</organism>
<evidence type="ECO:0000256" key="3">
    <source>
        <dbReference type="HAMAP-Rule" id="MF_01385"/>
    </source>
</evidence>
<dbReference type="AlphaFoldDB" id="A0A0R1XK80"/>
<proteinExistence type="inferred from homology"/>
<dbReference type="PATRIC" id="fig|1423734.3.peg.1728"/>
<accession>A0A0R1XK80</accession>